<sequence>MDNLMRRYGMTIRLKPEAEIAYKQHHRSVWPEVLGKITECNIRNYSIFLRDGVLFSYFEYTGEDFSADMQKMADHPKTQEWWSIMNPMQTPLASRVEDEWWAPMTEVFHLD</sequence>
<gene>
    <name evidence="1" type="ORF">RBB77_23170</name>
</gene>
<reference evidence="1" key="2">
    <citation type="journal article" date="2024" name="Environ. Microbiol.">
        <title>Genome analysis and description of Tunturibacter gen. nov. expands the diversity of Terriglobia in tundra soils.</title>
        <authorList>
            <person name="Messyasz A."/>
            <person name="Mannisto M.K."/>
            <person name="Kerkhof L.J."/>
            <person name="Haggblom M.M."/>
        </authorList>
    </citation>
    <scope>NUCLEOTIDE SEQUENCE</scope>
    <source>
        <strain evidence="1">X5P6</strain>
    </source>
</reference>
<name>A0AAU7ZQU2_9BACT</name>
<dbReference type="AlphaFoldDB" id="A0AAU7ZQU2"/>
<dbReference type="InterPro" id="IPR011008">
    <property type="entry name" value="Dimeric_a/b-barrel"/>
</dbReference>
<dbReference type="SUPFAM" id="SSF54909">
    <property type="entry name" value="Dimeric alpha+beta barrel"/>
    <property type="match status" value="1"/>
</dbReference>
<evidence type="ECO:0000313" key="1">
    <source>
        <dbReference type="EMBL" id="XCB33283.1"/>
    </source>
</evidence>
<dbReference type="PANTHER" id="PTHR34389:SF2">
    <property type="entry name" value="L-RHAMNOSE MUTAROTASE"/>
    <property type="match status" value="1"/>
</dbReference>
<organism evidence="1">
    <name type="scientific">Tunturiibacter psychrotolerans</name>
    <dbReference type="NCBI Taxonomy" id="3069686"/>
    <lineage>
        <taxon>Bacteria</taxon>
        <taxon>Pseudomonadati</taxon>
        <taxon>Acidobacteriota</taxon>
        <taxon>Terriglobia</taxon>
        <taxon>Terriglobales</taxon>
        <taxon>Acidobacteriaceae</taxon>
        <taxon>Tunturiibacter</taxon>
    </lineage>
</organism>
<dbReference type="KEGG" id="tpsc:RBB77_23170"/>
<dbReference type="PANTHER" id="PTHR34389">
    <property type="entry name" value="L-RHAMNOSE MUTAROTASE"/>
    <property type="match status" value="1"/>
</dbReference>
<dbReference type="RefSeq" id="WP_353064122.1">
    <property type="nucleotide sequence ID" value="NZ_CP132942.1"/>
</dbReference>
<proteinExistence type="predicted"/>
<dbReference type="InterPro" id="IPR008000">
    <property type="entry name" value="Rham/fucose_mutarotase"/>
</dbReference>
<accession>A0AAU7ZQU2</accession>
<protein>
    <submittedName>
        <fullName evidence="1">L-rhamnose mutarotase</fullName>
    </submittedName>
</protein>
<dbReference type="Pfam" id="PF05336">
    <property type="entry name" value="rhaM"/>
    <property type="match status" value="1"/>
</dbReference>
<dbReference type="Gene3D" id="3.30.70.100">
    <property type="match status" value="1"/>
</dbReference>
<reference evidence="1" key="1">
    <citation type="submission" date="2023-08" db="EMBL/GenBank/DDBJ databases">
        <authorList>
            <person name="Messyasz A."/>
            <person name="Mannisto M.K."/>
            <person name="Kerkhof L.J."/>
            <person name="Haggblom M."/>
        </authorList>
    </citation>
    <scope>NUCLEOTIDE SEQUENCE</scope>
    <source>
        <strain evidence="1">X5P6</strain>
    </source>
</reference>
<dbReference type="EMBL" id="CP132942">
    <property type="protein sequence ID" value="XCB33283.1"/>
    <property type="molecule type" value="Genomic_DNA"/>
</dbReference>
<dbReference type="GO" id="GO:0016857">
    <property type="term" value="F:racemase and epimerase activity, acting on carbohydrates and derivatives"/>
    <property type="evidence" value="ECO:0007669"/>
    <property type="project" value="InterPro"/>
</dbReference>